<sequence length="95" mass="11551">MGYIIFALIAMGVLLGFSYVVVYGCLFIVWLISLFFDRDERRKQREETERSTEMFHQMTEELKDQNEAMRQQIERKKIENQQKREEIARQQNKDQ</sequence>
<accession>A0ABT0HXF1</accession>
<feature type="region of interest" description="Disordered" evidence="1">
    <location>
        <begin position="59"/>
        <end position="95"/>
    </location>
</feature>
<organism evidence="3 4">
    <name type="scientific">Apilactobacillus nanyangensis</name>
    <dbReference type="NCBI Taxonomy" id="2799579"/>
    <lineage>
        <taxon>Bacteria</taxon>
        <taxon>Bacillati</taxon>
        <taxon>Bacillota</taxon>
        <taxon>Bacilli</taxon>
        <taxon>Lactobacillales</taxon>
        <taxon>Lactobacillaceae</taxon>
        <taxon>Apilactobacillus</taxon>
    </lineage>
</organism>
<keyword evidence="2" id="KW-1133">Transmembrane helix</keyword>
<dbReference type="RefSeq" id="WP_248596731.1">
    <property type="nucleotide sequence ID" value="NZ_JAJIAR010000006.1"/>
</dbReference>
<evidence type="ECO:0000313" key="4">
    <source>
        <dbReference type="Proteomes" id="UP001522816"/>
    </source>
</evidence>
<feature type="transmembrane region" description="Helical" evidence="2">
    <location>
        <begin position="6"/>
        <end position="36"/>
    </location>
</feature>
<protein>
    <submittedName>
        <fullName evidence="3">Uncharacterized protein</fullName>
    </submittedName>
</protein>
<keyword evidence="4" id="KW-1185">Reference proteome</keyword>
<keyword evidence="2" id="KW-0472">Membrane</keyword>
<dbReference type="Proteomes" id="UP001522816">
    <property type="component" value="Unassembled WGS sequence"/>
</dbReference>
<comment type="caution">
    <text evidence="3">The sequence shown here is derived from an EMBL/GenBank/DDBJ whole genome shotgun (WGS) entry which is preliminary data.</text>
</comment>
<evidence type="ECO:0000256" key="2">
    <source>
        <dbReference type="SAM" id="Phobius"/>
    </source>
</evidence>
<dbReference type="EMBL" id="JAJIAR010000006">
    <property type="protein sequence ID" value="MCK8611601.1"/>
    <property type="molecule type" value="Genomic_DNA"/>
</dbReference>
<keyword evidence="2" id="KW-0812">Transmembrane</keyword>
<evidence type="ECO:0000256" key="1">
    <source>
        <dbReference type="SAM" id="MobiDB-lite"/>
    </source>
</evidence>
<gene>
    <name evidence="3" type="ORF">LNP10_03705</name>
</gene>
<reference evidence="3 4" key="1">
    <citation type="submission" date="2021-11" db="EMBL/GenBank/DDBJ databases">
        <title>Comparative genomics of bee honey and flower isolates.</title>
        <authorList>
            <person name="Bechtner J.D."/>
            <person name="Gallus M.K."/>
            <person name="Ehrmann M."/>
        </authorList>
    </citation>
    <scope>NUCLEOTIDE SEQUENCE [LARGE SCALE GENOMIC DNA]</scope>
    <source>
        <strain evidence="3 4">7</strain>
    </source>
</reference>
<proteinExistence type="predicted"/>
<name>A0ABT0HXF1_9LACO</name>
<evidence type="ECO:0000313" key="3">
    <source>
        <dbReference type="EMBL" id="MCK8611601.1"/>
    </source>
</evidence>